<organism evidence="1 2">
    <name type="scientific">Klebsiella michiganensis</name>
    <dbReference type="NCBI Taxonomy" id="1134687"/>
    <lineage>
        <taxon>Bacteria</taxon>
        <taxon>Pseudomonadati</taxon>
        <taxon>Pseudomonadota</taxon>
        <taxon>Gammaproteobacteria</taxon>
        <taxon>Enterobacterales</taxon>
        <taxon>Enterobacteriaceae</taxon>
        <taxon>Klebsiella/Raoultella group</taxon>
        <taxon>Klebsiella</taxon>
    </lineage>
</organism>
<dbReference type="Proteomes" id="UP000234661">
    <property type="component" value="Unassembled WGS sequence"/>
</dbReference>
<comment type="caution">
    <text evidence="1">The sequence shown here is derived from an EMBL/GenBank/DDBJ whole genome shotgun (WGS) entry which is preliminary data.</text>
</comment>
<name>A0A2J4XZD7_9ENTR</name>
<sequence length="36" mass="4261">YVEDDELATIVMNYEKLSEDNKKTIIKIIDKNNMTK</sequence>
<reference evidence="1 2" key="2">
    <citation type="submission" date="2018-01" db="EMBL/GenBank/DDBJ databases">
        <title>Genomic study of Klebsiella pneumoniae.</title>
        <authorList>
            <person name="Yang Y."/>
            <person name="Bicalho R."/>
        </authorList>
    </citation>
    <scope>NUCLEOTIDE SEQUENCE [LARGE SCALE GENOMIC DNA]</scope>
    <source>
        <strain evidence="1 2">A2</strain>
    </source>
</reference>
<dbReference type="EMBL" id="PIET01002229">
    <property type="protein sequence ID" value="PLM43782.1"/>
    <property type="molecule type" value="Genomic_DNA"/>
</dbReference>
<gene>
    <name evidence="1" type="ORF">CWM85_38085</name>
</gene>
<proteinExistence type="predicted"/>
<protein>
    <submittedName>
        <fullName evidence="1">Transcriptional regulator</fullName>
    </submittedName>
</protein>
<feature type="non-terminal residue" evidence="1">
    <location>
        <position position="1"/>
    </location>
</feature>
<evidence type="ECO:0000313" key="1">
    <source>
        <dbReference type="EMBL" id="PLM43782.1"/>
    </source>
</evidence>
<dbReference type="AlphaFoldDB" id="A0A2J4XZD7"/>
<accession>A0A2J4XZD7</accession>
<reference evidence="1 2" key="1">
    <citation type="submission" date="2017-11" db="EMBL/GenBank/DDBJ databases">
        <authorList>
            <person name="Han C.G."/>
        </authorList>
    </citation>
    <scope>NUCLEOTIDE SEQUENCE [LARGE SCALE GENOMIC DNA]</scope>
    <source>
        <strain evidence="1 2">A2</strain>
    </source>
</reference>
<evidence type="ECO:0000313" key="2">
    <source>
        <dbReference type="Proteomes" id="UP000234661"/>
    </source>
</evidence>